<name>K0SVH2_THAOC</name>
<feature type="non-terminal residue" evidence="2">
    <location>
        <position position="1"/>
    </location>
</feature>
<feature type="region of interest" description="Disordered" evidence="1">
    <location>
        <begin position="60"/>
        <end position="90"/>
    </location>
</feature>
<protein>
    <submittedName>
        <fullName evidence="2">Uncharacterized protein</fullName>
    </submittedName>
</protein>
<organism evidence="2 3">
    <name type="scientific">Thalassiosira oceanica</name>
    <name type="common">Marine diatom</name>
    <dbReference type="NCBI Taxonomy" id="159749"/>
    <lineage>
        <taxon>Eukaryota</taxon>
        <taxon>Sar</taxon>
        <taxon>Stramenopiles</taxon>
        <taxon>Ochrophyta</taxon>
        <taxon>Bacillariophyta</taxon>
        <taxon>Coscinodiscophyceae</taxon>
        <taxon>Thalassiosirophycidae</taxon>
        <taxon>Thalassiosirales</taxon>
        <taxon>Thalassiosiraceae</taxon>
        <taxon>Thalassiosira</taxon>
    </lineage>
</organism>
<sequence length="127" mass="13567">QTRADKQINQALANAASNKQGHKLVWDRGLQCGKSTPHYRGADGLLQPKVSKQKAEPILGVWHKNTDGDKPPRPPILDSTGSPATHQYPGQKLPVVARAVGAMGPLLAGRKLPQCGLSLSFFNSIVA</sequence>
<evidence type="ECO:0000313" key="3">
    <source>
        <dbReference type="Proteomes" id="UP000266841"/>
    </source>
</evidence>
<evidence type="ECO:0000313" key="2">
    <source>
        <dbReference type="EMBL" id="EJK68964.1"/>
    </source>
</evidence>
<dbReference type="EMBL" id="AGNL01010655">
    <property type="protein sequence ID" value="EJK68964.1"/>
    <property type="molecule type" value="Genomic_DNA"/>
</dbReference>
<dbReference type="AlphaFoldDB" id="K0SVH2"/>
<dbReference type="Proteomes" id="UP000266841">
    <property type="component" value="Unassembled WGS sequence"/>
</dbReference>
<evidence type="ECO:0000256" key="1">
    <source>
        <dbReference type="SAM" id="MobiDB-lite"/>
    </source>
</evidence>
<proteinExistence type="predicted"/>
<keyword evidence="3" id="KW-1185">Reference proteome</keyword>
<gene>
    <name evidence="2" type="ORF">THAOC_09823</name>
</gene>
<accession>K0SVH2</accession>
<reference evidence="2 3" key="1">
    <citation type="journal article" date="2012" name="Genome Biol.">
        <title>Genome and low-iron response of an oceanic diatom adapted to chronic iron limitation.</title>
        <authorList>
            <person name="Lommer M."/>
            <person name="Specht M."/>
            <person name="Roy A.S."/>
            <person name="Kraemer L."/>
            <person name="Andreson R."/>
            <person name="Gutowska M.A."/>
            <person name="Wolf J."/>
            <person name="Bergner S.V."/>
            <person name="Schilhabel M.B."/>
            <person name="Klostermeier U.C."/>
            <person name="Beiko R.G."/>
            <person name="Rosenstiel P."/>
            <person name="Hippler M."/>
            <person name="Laroche J."/>
        </authorList>
    </citation>
    <scope>NUCLEOTIDE SEQUENCE [LARGE SCALE GENOMIC DNA]</scope>
    <source>
        <strain evidence="2 3">CCMP1005</strain>
    </source>
</reference>
<comment type="caution">
    <text evidence="2">The sequence shown here is derived from an EMBL/GenBank/DDBJ whole genome shotgun (WGS) entry which is preliminary data.</text>
</comment>